<proteinExistence type="predicted"/>
<name>A0A6M2BV59_9GAMM</name>
<comment type="caution">
    <text evidence="2">The sequence shown here is derived from an EMBL/GenBank/DDBJ whole genome shotgun (WGS) entry which is preliminary data.</text>
</comment>
<feature type="signal peptide" evidence="1">
    <location>
        <begin position="1"/>
        <end position="19"/>
    </location>
</feature>
<feature type="chain" id="PRO_5026713670" evidence="1">
    <location>
        <begin position="20"/>
        <end position="150"/>
    </location>
</feature>
<keyword evidence="3" id="KW-1185">Reference proteome</keyword>
<gene>
    <name evidence="2" type="ORF">G7Y85_15000</name>
</gene>
<evidence type="ECO:0000313" key="3">
    <source>
        <dbReference type="Proteomes" id="UP000472676"/>
    </source>
</evidence>
<dbReference type="EMBL" id="JAAMOW010000008">
    <property type="protein sequence ID" value="NGY06081.1"/>
    <property type="molecule type" value="Genomic_DNA"/>
</dbReference>
<evidence type="ECO:0000313" key="2">
    <source>
        <dbReference type="EMBL" id="NGY06081.1"/>
    </source>
</evidence>
<dbReference type="RefSeq" id="WP_166258922.1">
    <property type="nucleotide sequence ID" value="NZ_JAAMOW010000008.1"/>
</dbReference>
<organism evidence="2 3">
    <name type="scientific">Solimonas terrae</name>
    <dbReference type="NCBI Taxonomy" id="1396819"/>
    <lineage>
        <taxon>Bacteria</taxon>
        <taxon>Pseudomonadati</taxon>
        <taxon>Pseudomonadota</taxon>
        <taxon>Gammaproteobacteria</taxon>
        <taxon>Nevskiales</taxon>
        <taxon>Nevskiaceae</taxon>
        <taxon>Solimonas</taxon>
    </lineage>
</organism>
<reference evidence="2 3" key="1">
    <citation type="journal article" date="2014" name="Int. J. Syst. Evol. Microbiol.">
        <title>Solimonas terrae sp. nov., isolated from soil.</title>
        <authorList>
            <person name="Kim S.J."/>
            <person name="Moon J.Y."/>
            <person name="Weon H.Y."/>
            <person name="Ahn J.H."/>
            <person name="Chen W.M."/>
            <person name="Kwon S.W."/>
        </authorList>
    </citation>
    <scope>NUCLEOTIDE SEQUENCE [LARGE SCALE GENOMIC DNA]</scope>
    <source>
        <strain evidence="2 3">KIS83-12</strain>
    </source>
</reference>
<dbReference type="AlphaFoldDB" id="A0A6M2BV59"/>
<sequence length="150" mass="16080">MPRIIAALLLLAFAAPAGAATPAQPCEKAAEPLMSVTSSWAELYTAGSHLPAGCFDGYFAEGISDTIIRKIGTDWPGFIAVLLKHSNSKKFFGLVLDSFNATVDEEDIQTANRLALRSCPSKLKIKCLAISQRAKEALASYDPPLKPSNR</sequence>
<evidence type="ECO:0000256" key="1">
    <source>
        <dbReference type="SAM" id="SignalP"/>
    </source>
</evidence>
<dbReference type="Proteomes" id="UP000472676">
    <property type="component" value="Unassembled WGS sequence"/>
</dbReference>
<keyword evidence="1" id="KW-0732">Signal</keyword>
<protein>
    <submittedName>
        <fullName evidence="2">Uncharacterized protein</fullName>
    </submittedName>
</protein>
<accession>A0A6M2BV59</accession>